<dbReference type="Proteomes" id="UP000007798">
    <property type="component" value="Unassembled WGS sequence"/>
</dbReference>
<dbReference type="AlphaFoldDB" id="B4MNT7"/>
<keyword evidence="3" id="KW-1185">Reference proteome</keyword>
<dbReference type="OMA" id="MDWLWEK"/>
<proteinExistence type="predicted"/>
<dbReference type="InParanoid" id="B4MNT7"/>
<dbReference type="HOGENOM" id="CLU_133456_0_0_1"/>
<organism evidence="2 3">
    <name type="scientific">Drosophila willistoni</name>
    <name type="common">Fruit fly</name>
    <dbReference type="NCBI Taxonomy" id="7260"/>
    <lineage>
        <taxon>Eukaryota</taxon>
        <taxon>Metazoa</taxon>
        <taxon>Ecdysozoa</taxon>
        <taxon>Arthropoda</taxon>
        <taxon>Hexapoda</taxon>
        <taxon>Insecta</taxon>
        <taxon>Pterygota</taxon>
        <taxon>Neoptera</taxon>
        <taxon>Endopterygota</taxon>
        <taxon>Diptera</taxon>
        <taxon>Brachycera</taxon>
        <taxon>Muscomorpha</taxon>
        <taxon>Ephydroidea</taxon>
        <taxon>Drosophilidae</taxon>
        <taxon>Drosophila</taxon>
        <taxon>Sophophora</taxon>
    </lineage>
</organism>
<dbReference type="PhylomeDB" id="B4MNT7"/>
<feature type="region of interest" description="Disordered" evidence="1">
    <location>
        <begin position="17"/>
        <end position="36"/>
    </location>
</feature>
<evidence type="ECO:0000313" key="2">
    <source>
        <dbReference type="EMBL" id="EDW73776.1"/>
    </source>
</evidence>
<evidence type="ECO:0000256" key="1">
    <source>
        <dbReference type="SAM" id="MobiDB-lite"/>
    </source>
</evidence>
<sequence length="164" mass="19628">MWQKTLDFWCQFFNEDPQSVSPPPQSFQERPAKSALSNRIKRRRGHIKFSPSTLQRIVNQKFENLSSTNEFFNFVLKEQSNRMGLKGLGYCDLVRGKQLSEIWLIWERMDEEKRAPYLALAERVHRRQLGLFQNQRKMDEIGYKMRENLLLNHNHVDNEGATRW</sequence>
<dbReference type="EMBL" id="CH963848">
    <property type="protein sequence ID" value="EDW73776.1"/>
    <property type="molecule type" value="Genomic_DNA"/>
</dbReference>
<gene>
    <name evidence="2" type="primary">Dwil\GK19641</name>
    <name evidence="2" type="ORF">Dwil_GK19641</name>
</gene>
<evidence type="ECO:0000313" key="3">
    <source>
        <dbReference type="Proteomes" id="UP000007798"/>
    </source>
</evidence>
<reference evidence="2 3" key="1">
    <citation type="journal article" date="2007" name="Nature">
        <title>Evolution of genes and genomes on the Drosophila phylogeny.</title>
        <authorList>
            <consortium name="Drosophila 12 Genomes Consortium"/>
            <person name="Clark A.G."/>
            <person name="Eisen M.B."/>
            <person name="Smith D.R."/>
            <person name="Bergman C.M."/>
            <person name="Oliver B."/>
            <person name="Markow T.A."/>
            <person name="Kaufman T.C."/>
            <person name="Kellis M."/>
            <person name="Gelbart W."/>
            <person name="Iyer V.N."/>
            <person name="Pollard D.A."/>
            <person name="Sackton T.B."/>
            <person name="Larracuente A.M."/>
            <person name="Singh N.D."/>
            <person name="Abad J.P."/>
            <person name="Abt D.N."/>
            <person name="Adryan B."/>
            <person name="Aguade M."/>
            <person name="Akashi H."/>
            <person name="Anderson W.W."/>
            <person name="Aquadro C.F."/>
            <person name="Ardell D.H."/>
            <person name="Arguello R."/>
            <person name="Artieri C.G."/>
            <person name="Barbash D.A."/>
            <person name="Barker D."/>
            <person name="Barsanti P."/>
            <person name="Batterham P."/>
            <person name="Batzoglou S."/>
            <person name="Begun D."/>
            <person name="Bhutkar A."/>
            <person name="Blanco E."/>
            <person name="Bosak S.A."/>
            <person name="Bradley R.K."/>
            <person name="Brand A.D."/>
            <person name="Brent M.R."/>
            <person name="Brooks A.N."/>
            <person name="Brown R.H."/>
            <person name="Butlin R.K."/>
            <person name="Caggese C."/>
            <person name="Calvi B.R."/>
            <person name="Bernardo de Carvalho A."/>
            <person name="Caspi A."/>
            <person name="Castrezana S."/>
            <person name="Celniker S.E."/>
            <person name="Chang J.L."/>
            <person name="Chapple C."/>
            <person name="Chatterji S."/>
            <person name="Chinwalla A."/>
            <person name="Civetta A."/>
            <person name="Clifton S.W."/>
            <person name="Comeron J.M."/>
            <person name="Costello J.C."/>
            <person name="Coyne J.A."/>
            <person name="Daub J."/>
            <person name="David R.G."/>
            <person name="Delcher A.L."/>
            <person name="Delehaunty K."/>
            <person name="Do C.B."/>
            <person name="Ebling H."/>
            <person name="Edwards K."/>
            <person name="Eickbush T."/>
            <person name="Evans J.D."/>
            <person name="Filipski A."/>
            <person name="Findeiss S."/>
            <person name="Freyhult E."/>
            <person name="Fulton L."/>
            <person name="Fulton R."/>
            <person name="Garcia A.C."/>
            <person name="Gardiner A."/>
            <person name="Garfield D.A."/>
            <person name="Garvin B.E."/>
            <person name="Gibson G."/>
            <person name="Gilbert D."/>
            <person name="Gnerre S."/>
            <person name="Godfrey J."/>
            <person name="Good R."/>
            <person name="Gotea V."/>
            <person name="Gravely B."/>
            <person name="Greenberg A.J."/>
            <person name="Griffiths-Jones S."/>
            <person name="Gross S."/>
            <person name="Guigo R."/>
            <person name="Gustafson E.A."/>
            <person name="Haerty W."/>
            <person name="Hahn M.W."/>
            <person name="Halligan D.L."/>
            <person name="Halpern A.L."/>
            <person name="Halter G.M."/>
            <person name="Han M.V."/>
            <person name="Heger A."/>
            <person name="Hillier L."/>
            <person name="Hinrichs A.S."/>
            <person name="Holmes I."/>
            <person name="Hoskins R.A."/>
            <person name="Hubisz M.J."/>
            <person name="Hultmark D."/>
            <person name="Huntley M.A."/>
            <person name="Jaffe D.B."/>
            <person name="Jagadeeshan S."/>
            <person name="Jeck W.R."/>
            <person name="Johnson J."/>
            <person name="Jones C.D."/>
            <person name="Jordan W.C."/>
            <person name="Karpen G.H."/>
            <person name="Kataoka E."/>
            <person name="Keightley P.D."/>
            <person name="Kheradpour P."/>
            <person name="Kirkness E.F."/>
            <person name="Koerich L.B."/>
            <person name="Kristiansen K."/>
            <person name="Kudrna D."/>
            <person name="Kulathinal R.J."/>
            <person name="Kumar S."/>
            <person name="Kwok R."/>
            <person name="Lander E."/>
            <person name="Langley C.H."/>
            <person name="Lapoint R."/>
            <person name="Lazzaro B.P."/>
            <person name="Lee S.J."/>
            <person name="Levesque L."/>
            <person name="Li R."/>
            <person name="Lin C.F."/>
            <person name="Lin M.F."/>
            <person name="Lindblad-Toh K."/>
            <person name="Llopart A."/>
            <person name="Long M."/>
            <person name="Low L."/>
            <person name="Lozovsky E."/>
            <person name="Lu J."/>
            <person name="Luo M."/>
            <person name="Machado C.A."/>
            <person name="Makalowski W."/>
            <person name="Marzo M."/>
            <person name="Matsuda M."/>
            <person name="Matzkin L."/>
            <person name="McAllister B."/>
            <person name="McBride C.S."/>
            <person name="McKernan B."/>
            <person name="McKernan K."/>
            <person name="Mendez-Lago M."/>
            <person name="Minx P."/>
            <person name="Mollenhauer M.U."/>
            <person name="Montooth K."/>
            <person name="Mount S.M."/>
            <person name="Mu X."/>
            <person name="Myers E."/>
            <person name="Negre B."/>
            <person name="Newfeld S."/>
            <person name="Nielsen R."/>
            <person name="Noor M.A."/>
            <person name="O'Grady P."/>
            <person name="Pachter L."/>
            <person name="Papaceit M."/>
            <person name="Parisi M.J."/>
            <person name="Parisi M."/>
            <person name="Parts L."/>
            <person name="Pedersen J.S."/>
            <person name="Pesole G."/>
            <person name="Phillippy A.M."/>
            <person name="Ponting C.P."/>
            <person name="Pop M."/>
            <person name="Porcelli D."/>
            <person name="Powell J.R."/>
            <person name="Prohaska S."/>
            <person name="Pruitt K."/>
            <person name="Puig M."/>
            <person name="Quesneville H."/>
            <person name="Ram K.R."/>
            <person name="Rand D."/>
            <person name="Rasmussen M.D."/>
            <person name="Reed L.K."/>
            <person name="Reenan R."/>
            <person name="Reily A."/>
            <person name="Remington K.A."/>
            <person name="Rieger T.T."/>
            <person name="Ritchie M.G."/>
            <person name="Robin C."/>
            <person name="Rogers Y.H."/>
            <person name="Rohde C."/>
            <person name="Rozas J."/>
            <person name="Rubenfield M.J."/>
            <person name="Ruiz A."/>
            <person name="Russo S."/>
            <person name="Salzberg S.L."/>
            <person name="Sanchez-Gracia A."/>
            <person name="Saranga D.J."/>
            <person name="Sato H."/>
            <person name="Schaeffer S.W."/>
            <person name="Schatz M.C."/>
            <person name="Schlenke T."/>
            <person name="Schwartz R."/>
            <person name="Segarra C."/>
            <person name="Singh R.S."/>
            <person name="Sirot L."/>
            <person name="Sirota M."/>
            <person name="Sisneros N.B."/>
            <person name="Smith C.D."/>
            <person name="Smith T.F."/>
            <person name="Spieth J."/>
            <person name="Stage D.E."/>
            <person name="Stark A."/>
            <person name="Stephan W."/>
            <person name="Strausberg R.L."/>
            <person name="Strempel S."/>
            <person name="Sturgill D."/>
            <person name="Sutton G."/>
            <person name="Sutton G.G."/>
            <person name="Tao W."/>
            <person name="Teichmann S."/>
            <person name="Tobari Y.N."/>
            <person name="Tomimura Y."/>
            <person name="Tsolas J.M."/>
            <person name="Valente V.L."/>
            <person name="Venter E."/>
            <person name="Venter J.C."/>
            <person name="Vicario S."/>
            <person name="Vieira F.G."/>
            <person name="Vilella A.J."/>
            <person name="Villasante A."/>
            <person name="Walenz B."/>
            <person name="Wang J."/>
            <person name="Wasserman M."/>
            <person name="Watts T."/>
            <person name="Wilson D."/>
            <person name="Wilson R.K."/>
            <person name="Wing R.A."/>
            <person name="Wolfner M.F."/>
            <person name="Wong A."/>
            <person name="Wong G.K."/>
            <person name="Wu C.I."/>
            <person name="Wu G."/>
            <person name="Yamamoto D."/>
            <person name="Yang H.P."/>
            <person name="Yang S.P."/>
            <person name="Yorke J.A."/>
            <person name="Yoshida K."/>
            <person name="Zdobnov E."/>
            <person name="Zhang P."/>
            <person name="Zhang Y."/>
            <person name="Zimin A.V."/>
            <person name="Baldwin J."/>
            <person name="Abdouelleil A."/>
            <person name="Abdulkadir J."/>
            <person name="Abebe A."/>
            <person name="Abera B."/>
            <person name="Abreu J."/>
            <person name="Acer S.C."/>
            <person name="Aftuck L."/>
            <person name="Alexander A."/>
            <person name="An P."/>
            <person name="Anderson E."/>
            <person name="Anderson S."/>
            <person name="Arachi H."/>
            <person name="Azer M."/>
            <person name="Bachantsang P."/>
            <person name="Barry A."/>
            <person name="Bayul T."/>
            <person name="Berlin A."/>
            <person name="Bessette D."/>
            <person name="Bloom T."/>
            <person name="Blye J."/>
            <person name="Boguslavskiy L."/>
            <person name="Bonnet C."/>
            <person name="Boukhgalter B."/>
            <person name="Bourzgui I."/>
            <person name="Brown A."/>
            <person name="Cahill P."/>
            <person name="Channer S."/>
            <person name="Cheshatsang Y."/>
            <person name="Chuda L."/>
            <person name="Citroen M."/>
            <person name="Collymore A."/>
            <person name="Cooke P."/>
            <person name="Costello M."/>
            <person name="D'Aco K."/>
            <person name="Daza R."/>
            <person name="De Haan G."/>
            <person name="DeGray S."/>
            <person name="DeMaso C."/>
            <person name="Dhargay N."/>
            <person name="Dooley K."/>
            <person name="Dooley E."/>
            <person name="Doricent M."/>
            <person name="Dorje P."/>
            <person name="Dorjee K."/>
            <person name="Dupes A."/>
            <person name="Elong R."/>
            <person name="Falk J."/>
            <person name="Farina A."/>
            <person name="Faro S."/>
            <person name="Ferguson D."/>
            <person name="Fisher S."/>
            <person name="Foley C.D."/>
            <person name="Franke A."/>
            <person name="Friedrich D."/>
            <person name="Gadbois L."/>
            <person name="Gearin G."/>
            <person name="Gearin C.R."/>
            <person name="Giannoukos G."/>
            <person name="Goode T."/>
            <person name="Graham J."/>
            <person name="Grandbois E."/>
            <person name="Grewal S."/>
            <person name="Gyaltsen K."/>
            <person name="Hafez N."/>
            <person name="Hagos B."/>
            <person name="Hall J."/>
            <person name="Henson C."/>
            <person name="Hollinger A."/>
            <person name="Honan T."/>
            <person name="Huard M.D."/>
            <person name="Hughes L."/>
            <person name="Hurhula B."/>
            <person name="Husby M.E."/>
            <person name="Kamat A."/>
            <person name="Kanga B."/>
            <person name="Kashin S."/>
            <person name="Khazanovich D."/>
            <person name="Kisner P."/>
            <person name="Lance K."/>
            <person name="Lara M."/>
            <person name="Lee W."/>
            <person name="Lennon N."/>
            <person name="Letendre F."/>
            <person name="LeVine R."/>
            <person name="Lipovsky A."/>
            <person name="Liu X."/>
            <person name="Liu J."/>
            <person name="Liu S."/>
            <person name="Lokyitsang T."/>
            <person name="Lokyitsang Y."/>
            <person name="Lubonja R."/>
            <person name="Lui A."/>
            <person name="MacDonald P."/>
            <person name="Magnisalis V."/>
            <person name="Maru K."/>
            <person name="Matthews C."/>
            <person name="McCusker W."/>
            <person name="McDonough S."/>
            <person name="Mehta T."/>
            <person name="Meldrim J."/>
            <person name="Meneus L."/>
            <person name="Mihai O."/>
            <person name="Mihalev A."/>
            <person name="Mihova T."/>
            <person name="Mittelman R."/>
            <person name="Mlenga V."/>
            <person name="Montmayeur A."/>
            <person name="Mulrain L."/>
            <person name="Navidi A."/>
            <person name="Naylor J."/>
            <person name="Negash T."/>
            <person name="Nguyen T."/>
            <person name="Nguyen N."/>
            <person name="Nicol R."/>
            <person name="Norbu C."/>
            <person name="Norbu N."/>
            <person name="Novod N."/>
            <person name="O'Neill B."/>
            <person name="Osman S."/>
            <person name="Markiewicz E."/>
            <person name="Oyono O.L."/>
            <person name="Patti C."/>
            <person name="Phunkhang P."/>
            <person name="Pierre F."/>
            <person name="Priest M."/>
            <person name="Raghuraman S."/>
            <person name="Rege F."/>
            <person name="Reyes R."/>
            <person name="Rise C."/>
            <person name="Rogov P."/>
            <person name="Ross K."/>
            <person name="Ryan E."/>
            <person name="Settipalli S."/>
            <person name="Shea T."/>
            <person name="Sherpa N."/>
            <person name="Shi L."/>
            <person name="Shih D."/>
            <person name="Sparrow T."/>
            <person name="Spaulding J."/>
            <person name="Stalker J."/>
            <person name="Stange-Thomann N."/>
            <person name="Stavropoulos S."/>
            <person name="Stone C."/>
            <person name="Strader C."/>
            <person name="Tesfaye S."/>
            <person name="Thomson T."/>
            <person name="Thoulutsang Y."/>
            <person name="Thoulutsang D."/>
            <person name="Topham K."/>
            <person name="Topping I."/>
            <person name="Tsamla T."/>
            <person name="Vassiliev H."/>
            <person name="Vo A."/>
            <person name="Wangchuk T."/>
            <person name="Wangdi T."/>
            <person name="Weiand M."/>
            <person name="Wilkinson J."/>
            <person name="Wilson A."/>
            <person name="Yadav S."/>
            <person name="Young G."/>
            <person name="Yu Q."/>
            <person name="Zembek L."/>
            <person name="Zhong D."/>
            <person name="Zimmer A."/>
            <person name="Zwirko Z."/>
            <person name="Jaffe D.B."/>
            <person name="Alvarez P."/>
            <person name="Brockman W."/>
            <person name="Butler J."/>
            <person name="Chin C."/>
            <person name="Gnerre S."/>
            <person name="Grabherr M."/>
            <person name="Kleber M."/>
            <person name="Mauceli E."/>
            <person name="MacCallum I."/>
        </authorList>
    </citation>
    <scope>NUCLEOTIDE SEQUENCE [LARGE SCALE GENOMIC DNA]</scope>
    <source>
        <strain evidence="3">Tucson 14030-0811.24</strain>
    </source>
</reference>
<protein>
    <submittedName>
        <fullName evidence="2">Uncharacterized protein</fullName>
    </submittedName>
</protein>
<accession>B4MNT7</accession>
<name>B4MNT7_DROWI</name>